<keyword evidence="3" id="KW-0645">Protease</keyword>
<accession>A0A8J6Q2P7</accession>
<keyword evidence="4" id="KW-1185">Reference proteome</keyword>
<feature type="transmembrane region" description="Helical" evidence="1">
    <location>
        <begin position="120"/>
        <end position="144"/>
    </location>
</feature>
<keyword evidence="3" id="KW-0378">Hydrolase</keyword>
<name>A0A8J6Q2P7_9FLAO</name>
<keyword evidence="1" id="KW-1133">Transmembrane helix</keyword>
<dbReference type="InterPro" id="IPR003675">
    <property type="entry name" value="Rce1/LyrA-like_dom"/>
</dbReference>
<feature type="transmembrane region" description="Helical" evidence="1">
    <location>
        <begin position="174"/>
        <end position="191"/>
    </location>
</feature>
<proteinExistence type="predicted"/>
<feature type="domain" description="CAAX prenyl protease 2/Lysostaphin resistance protein A-like" evidence="2">
    <location>
        <begin position="123"/>
        <end position="204"/>
    </location>
</feature>
<organism evidence="3 4">
    <name type="scientific">Aestuariibaculum sediminum</name>
    <dbReference type="NCBI Taxonomy" id="2770637"/>
    <lineage>
        <taxon>Bacteria</taxon>
        <taxon>Pseudomonadati</taxon>
        <taxon>Bacteroidota</taxon>
        <taxon>Flavobacteriia</taxon>
        <taxon>Flavobacteriales</taxon>
        <taxon>Flavobacteriaceae</taxon>
    </lineage>
</organism>
<comment type="caution">
    <text evidence="3">The sequence shown here is derived from an EMBL/GenBank/DDBJ whole genome shotgun (WGS) entry which is preliminary data.</text>
</comment>
<dbReference type="GO" id="GO:0008237">
    <property type="term" value="F:metallopeptidase activity"/>
    <property type="evidence" value="ECO:0007669"/>
    <property type="project" value="UniProtKB-KW"/>
</dbReference>
<feature type="transmembrane region" description="Helical" evidence="1">
    <location>
        <begin position="6"/>
        <end position="24"/>
    </location>
</feature>
<dbReference type="RefSeq" id="WP_188230231.1">
    <property type="nucleotide sequence ID" value="NZ_JACVXB010000003.1"/>
</dbReference>
<feature type="transmembrane region" description="Helical" evidence="1">
    <location>
        <begin position="81"/>
        <end position="100"/>
    </location>
</feature>
<evidence type="ECO:0000313" key="4">
    <source>
        <dbReference type="Proteomes" id="UP000600588"/>
    </source>
</evidence>
<gene>
    <name evidence="3" type="ORF">ICJ83_09970</name>
</gene>
<dbReference type="GO" id="GO:0080120">
    <property type="term" value="P:CAAX-box protein maturation"/>
    <property type="evidence" value="ECO:0007669"/>
    <property type="project" value="UniProtKB-ARBA"/>
</dbReference>
<feature type="transmembrane region" description="Helical" evidence="1">
    <location>
        <begin position="150"/>
        <end position="167"/>
    </location>
</feature>
<sequence>MTTDIVILVLLLPFFAYFLISYVFKKLHVNNLETSLQVTNGLKLLNLKHILGIIFFGVFPFVVLTDYQYLILTLGVMKLKVLILFLLFFFLSAYAAMLGVNNNKLKEQGNGGYRFSDAKYYFFIRIVFLLCYEFFFRGVLLFYFLDSTSLTLSITYVTVLYVLIHAFDSKREIIGAIPFGIILCLFSVYTQSIWYPFLIHLALSAIYEISIFYQLTLNKNSMS</sequence>
<dbReference type="Pfam" id="PF02517">
    <property type="entry name" value="Rce1-like"/>
    <property type="match status" value="1"/>
</dbReference>
<reference evidence="3 4" key="1">
    <citation type="submission" date="2020-09" db="EMBL/GenBank/DDBJ databases">
        <title>TT11 complete genome.</title>
        <authorList>
            <person name="Wu Z."/>
        </authorList>
    </citation>
    <scope>NUCLEOTIDE SEQUENCE [LARGE SCALE GENOMIC DNA]</scope>
    <source>
        <strain evidence="3 4">TT11</strain>
    </source>
</reference>
<keyword evidence="1" id="KW-0472">Membrane</keyword>
<dbReference type="Proteomes" id="UP000600588">
    <property type="component" value="Unassembled WGS sequence"/>
</dbReference>
<dbReference type="EMBL" id="JACVXB010000003">
    <property type="protein sequence ID" value="MBD0832459.1"/>
    <property type="molecule type" value="Genomic_DNA"/>
</dbReference>
<evidence type="ECO:0000256" key="1">
    <source>
        <dbReference type="SAM" id="Phobius"/>
    </source>
</evidence>
<dbReference type="AlphaFoldDB" id="A0A8J6Q2P7"/>
<protein>
    <submittedName>
        <fullName evidence="3">CPBP family intramembrane metalloprotease</fullName>
    </submittedName>
</protein>
<evidence type="ECO:0000313" key="3">
    <source>
        <dbReference type="EMBL" id="MBD0832459.1"/>
    </source>
</evidence>
<evidence type="ECO:0000259" key="2">
    <source>
        <dbReference type="Pfam" id="PF02517"/>
    </source>
</evidence>
<feature type="transmembrane region" description="Helical" evidence="1">
    <location>
        <begin position="45"/>
        <end position="69"/>
    </location>
</feature>
<keyword evidence="1" id="KW-0812">Transmembrane</keyword>
<keyword evidence="3" id="KW-0482">Metalloprotease</keyword>
<dbReference type="GO" id="GO:0004175">
    <property type="term" value="F:endopeptidase activity"/>
    <property type="evidence" value="ECO:0007669"/>
    <property type="project" value="UniProtKB-ARBA"/>
</dbReference>